<evidence type="ECO:0000256" key="2">
    <source>
        <dbReference type="ARBA" id="ARBA00023239"/>
    </source>
</evidence>
<evidence type="ECO:0000313" key="4">
    <source>
        <dbReference type="EMBL" id="MDK3073303.1"/>
    </source>
</evidence>
<dbReference type="GO" id="GO:0050545">
    <property type="term" value="F:sulfopyruvate decarboxylase activity"/>
    <property type="evidence" value="ECO:0007669"/>
    <property type="project" value="UniProtKB-EC"/>
</dbReference>
<dbReference type="EC" id="4.1.1.79" evidence="4"/>
<dbReference type="SUPFAM" id="SSF52518">
    <property type="entry name" value="Thiamin diphosphate-binding fold (THDP-binding)"/>
    <property type="match status" value="1"/>
</dbReference>
<reference evidence="4 5" key="1">
    <citation type="submission" date="2023-05" db="EMBL/GenBank/DDBJ databases">
        <title>Sedimentitalea sp. nov. JM2-8.</title>
        <authorList>
            <person name="Huang J."/>
        </authorList>
    </citation>
    <scope>NUCLEOTIDE SEQUENCE [LARGE SCALE GENOMIC DNA]</scope>
    <source>
        <strain evidence="4 5">JM2-8</strain>
    </source>
</reference>
<sequence>MIRSEVLREIVPLISDHLVVCNIGLPSQELHHIDDQPSNFYMLGTMGLASSIGLGLALAQKEKVIAIDGDGSVLTNLGTLPTVANNVADNFILLIIDNGSYGSTGDQPTYAGKKTSLAAVARACGCETVVEVAAKDTAQALKTALEGDKMTVIVSKCISGNIKLPVIAMDPVVIRDRFMREVQRRNS</sequence>
<feature type="domain" description="Thiamine pyrophosphate enzyme TPP-binding" evidence="3">
    <location>
        <begin position="40"/>
        <end position="154"/>
    </location>
</feature>
<evidence type="ECO:0000256" key="1">
    <source>
        <dbReference type="ARBA" id="ARBA00022793"/>
    </source>
</evidence>
<name>A0ABT7FDV9_9RHOB</name>
<dbReference type="EMBL" id="JASNJE010000008">
    <property type="protein sequence ID" value="MDK3073303.1"/>
    <property type="molecule type" value="Genomic_DNA"/>
</dbReference>
<comment type="caution">
    <text evidence="4">The sequence shown here is derived from an EMBL/GenBank/DDBJ whole genome shotgun (WGS) entry which is preliminary data.</text>
</comment>
<dbReference type="InterPro" id="IPR022494">
    <property type="entry name" value="Sulfopyruvate_deCO2ase_bsu"/>
</dbReference>
<dbReference type="Gene3D" id="3.40.50.970">
    <property type="match status" value="1"/>
</dbReference>
<evidence type="ECO:0000259" key="3">
    <source>
        <dbReference type="Pfam" id="PF02775"/>
    </source>
</evidence>
<gene>
    <name evidence="4" type="primary">comE</name>
    <name evidence="4" type="ORF">QO034_09295</name>
</gene>
<keyword evidence="2 4" id="KW-0456">Lyase</keyword>
<dbReference type="CDD" id="cd03372">
    <property type="entry name" value="TPP_ComE"/>
    <property type="match status" value="1"/>
</dbReference>
<dbReference type="InterPro" id="IPR029061">
    <property type="entry name" value="THDP-binding"/>
</dbReference>
<keyword evidence="1" id="KW-0210">Decarboxylase</keyword>
<dbReference type="RefSeq" id="WP_284485239.1">
    <property type="nucleotide sequence ID" value="NZ_JASNJE010000008.1"/>
</dbReference>
<accession>A0ABT7FDV9</accession>
<dbReference type="Proteomes" id="UP001227126">
    <property type="component" value="Unassembled WGS sequence"/>
</dbReference>
<dbReference type="PANTHER" id="PTHR42818:SF1">
    <property type="entry name" value="SULFOPYRUVATE DECARBOXYLASE"/>
    <property type="match status" value="1"/>
</dbReference>
<proteinExistence type="predicted"/>
<organism evidence="4 5">
    <name type="scientific">Sedimentitalea xiamensis</name>
    <dbReference type="NCBI Taxonomy" id="3050037"/>
    <lineage>
        <taxon>Bacteria</taxon>
        <taxon>Pseudomonadati</taxon>
        <taxon>Pseudomonadota</taxon>
        <taxon>Alphaproteobacteria</taxon>
        <taxon>Rhodobacterales</taxon>
        <taxon>Paracoccaceae</taxon>
        <taxon>Sedimentitalea</taxon>
    </lineage>
</organism>
<dbReference type="PANTHER" id="PTHR42818">
    <property type="entry name" value="SULFOPYRUVATE DECARBOXYLASE SUBUNIT ALPHA"/>
    <property type="match status" value="1"/>
</dbReference>
<dbReference type="NCBIfam" id="TIGR03846">
    <property type="entry name" value="sulfopy_beta"/>
    <property type="match status" value="1"/>
</dbReference>
<keyword evidence="5" id="KW-1185">Reference proteome</keyword>
<dbReference type="Pfam" id="PF02775">
    <property type="entry name" value="TPP_enzyme_C"/>
    <property type="match status" value="1"/>
</dbReference>
<evidence type="ECO:0000313" key="5">
    <source>
        <dbReference type="Proteomes" id="UP001227126"/>
    </source>
</evidence>
<dbReference type="InterPro" id="IPR011766">
    <property type="entry name" value="TPP_enzyme_TPP-bd"/>
</dbReference>
<dbReference type="InterPro" id="IPR051818">
    <property type="entry name" value="TPP_dependent_decarboxylase"/>
</dbReference>
<protein>
    <submittedName>
        <fullName evidence="4">Sulfopyruvate decarboxylase subunit beta</fullName>
        <ecNumber evidence="4">4.1.1.79</ecNumber>
    </submittedName>
</protein>